<gene>
    <name evidence="1" type="ORF">PISMIDRAFT_690593</name>
</gene>
<keyword evidence="2" id="KW-1185">Reference proteome</keyword>
<sequence length="76" mass="8048">MHGLVTVRRARTSARNVSSTGLVRCTADVAPSVLESAAALILTSTQGFRLRSFVSTEEDVALDGPISFPTTSSMCF</sequence>
<dbReference type="AlphaFoldDB" id="A0A0C9YAU1"/>
<evidence type="ECO:0000313" key="2">
    <source>
        <dbReference type="Proteomes" id="UP000054018"/>
    </source>
</evidence>
<reference evidence="1 2" key="1">
    <citation type="submission" date="2014-04" db="EMBL/GenBank/DDBJ databases">
        <authorList>
            <consortium name="DOE Joint Genome Institute"/>
            <person name="Kuo A."/>
            <person name="Kohler A."/>
            <person name="Costa M.D."/>
            <person name="Nagy L.G."/>
            <person name="Floudas D."/>
            <person name="Copeland A."/>
            <person name="Barry K.W."/>
            <person name="Cichocki N."/>
            <person name="Veneault-Fourrey C."/>
            <person name="LaButti K."/>
            <person name="Lindquist E.A."/>
            <person name="Lipzen A."/>
            <person name="Lundell T."/>
            <person name="Morin E."/>
            <person name="Murat C."/>
            <person name="Sun H."/>
            <person name="Tunlid A."/>
            <person name="Henrissat B."/>
            <person name="Grigoriev I.V."/>
            <person name="Hibbett D.S."/>
            <person name="Martin F."/>
            <person name="Nordberg H.P."/>
            <person name="Cantor M.N."/>
            <person name="Hua S.X."/>
        </authorList>
    </citation>
    <scope>NUCLEOTIDE SEQUENCE [LARGE SCALE GENOMIC DNA]</scope>
    <source>
        <strain evidence="1 2">441</strain>
    </source>
</reference>
<protein>
    <submittedName>
        <fullName evidence="1">Uncharacterized protein</fullName>
    </submittedName>
</protein>
<name>A0A0C9YAU1_9AGAM</name>
<dbReference type="Proteomes" id="UP000054018">
    <property type="component" value="Unassembled WGS sequence"/>
</dbReference>
<accession>A0A0C9YAU1</accession>
<proteinExistence type="predicted"/>
<evidence type="ECO:0000313" key="1">
    <source>
        <dbReference type="EMBL" id="KIK11099.1"/>
    </source>
</evidence>
<dbReference type="HOGENOM" id="CLU_199239_0_0_1"/>
<dbReference type="EMBL" id="KN834302">
    <property type="protein sequence ID" value="KIK11099.1"/>
    <property type="molecule type" value="Genomic_DNA"/>
</dbReference>
<organism evidence="1 2">
    <name type="scientific">Pisolithus microcarpus 441</name>
    <dbReference type="NCBI Taxonomy" id="765257"/>
    <lineage>
        <taxon>Eukaryota</taxon>
        <taxon>Fungi</taxon>
        <taxon>Dikarya</taxon>
        <taxon>Basidiomycota</taxon>
        <taxon>Agaricomycotina</taxon>
        <taxon>Agaricomycetes</taxon>
        <taxon>Agaricomycetidae</taxon>
        <taxon>Boletales</taxon>
        <taxon>Sclerodermatineae</taxon>
        <taxon>Pisolithaceae</taxon>
        <taxon>Pisolithus</taxon>
    </lineage>
</organism>
<reference evidence="2" key="2">
    <citation type="submission" date="2015-01" db="EMBL/GenBank/DDBJ databases">
        <title>Evolutionary Origins and Diversification of the Mycorrhizal Mutualists.</title>
        <authorList>
            <consortium name="DOE Joint Genome Institute"/>
            <consortium name="Mycorrhizal Genomics Consortium"/>
            <person name="Kohler A."/>
            <person name="Kuo A."/>
            <person name="Nagy L.G."/>
            <person name="Floudas D."/>
            <person name="Copeland A."/>
            <person name="Barry K.W."/>
            <person name="Cichocki N."/>
            <person name="Veneault-Fourrey C."/>
            <person name="LaButti K."/>
            <person name="Lindquist E.A."/>
            <person name="Lipzen A."/>
            <person name="Lundell T."/>
            <person name="Morin E."/>
            <person name="Murat C."/>
            <person name="Riley R."/>
            <person name="Ohm R."/>
            <person name="Sun H."/>
            <person name="Tunlid A."/>
            <person name="Henrissat B."/>
            <person name="Grigoriev I.V."/>
            <person name="Hibbett D.S."/>
            <person name="Martin F."/>
        </authorList>
    </citation>
    <scope>NUCLEOTIDE SEQUENCE [LARGE SCALE GENOMIC DNA]</scope>
    <source>
        <strain evidence="2">441</strain>
    </source>
</reference>